<evidence type="ECO:0000256" key="2">
    <source>
        <dbReference type="ARBA" id="ARBA00004613"/>
    </source>
</evidence>
<dbReference type="RefSeq" id="WP_152216925.1">
    <property type="nucleotide sequence ID" value="NZ_JBAQYD010000159.1"/>
</dbReference>
<dbReference type="Proteomes" id="UP000468901">
    <property type="component" value="Unassembled WGS sequence"/>
</dbReference>
<keyword evidence="8" id="KW-1185">Reference proteome</keyword>
<dbReference type="InterPro" id="IPR001736">
    <property type="entry name" value="PLipase_D/transphosphatidylase"/>
</dbReference>
<protein>
    <recommendedName>
        <fullName evidence="3">Phospholipase D</fullName>
    </recommendedName>
    <alternativeName>
        <fullName evidence="5">Choline phosphatase</fullName>
    </alternativeName>
</protein>
<dbReference type="AlphaFoldDB" id="A0A6N6VHQ4"/>
<dbReference type="SUPFAM" id="SSF56024">
    <property type="entry name" value="Phospholipase D/nuclease"/>
    <property type="match status" value="1"/>
</dbReference>
<dbReference type="Gene3D" id="3.30.870.10">
    <property type="entry name" value="Endonuclease Chain A"/>
    <property type="match status" value="1"/>
</dbReference>
<dbReference type="EMBL" id="WESC01000012">
    <property type="protein sequence ID" value="KAB7739253.1"/>
    <property type="molecule type" value="Genomic_DNA"/>
</dbReference>
<organism evidence="7 8">
    <name type="scientific">Parvibaculum sedimenti</name>
    <dbReference type="NCBI Taxonomy" id="2608632"/>
    <lineage>
        <taxon>Bacteria</taxon>
        <taxon>Pseudomonadati</taxon>
        <taxon>Pseudomonadota</taxon>
        <taxon>Alphaproteobacteria</taxon>
        <taxon>Hyphomicrobiales</taxon>
        <taxon>Parvibaculaceae</taxon>
        <taxon>Parvibaculum</taxon>
    </lineage>
</organism>
<dbReference type="InterPro" id="IPR025202">
    <property type="entry name" value="PLD-like_dom"/>
</dbReference>
<dbReference type="Pfam" id="PF13091">
    <property type="entry name" value="PLDc_2"/>
    <property type="match status" value="1"/>
</dbReference>
<evidence type="ECO:0000256" key="1">
    <source>
        <dbReference type="ARBA" id="ARBA00003145"/>
    </source>
</evidence>
<sequence>MARRGVDVRLLLPDKSDSESSIAVAHSHYSDLLEAGVKIYETHDVVLHSKTLVIDGVWSAVGSSNFDHRSVIFNDEVDVVVLGTETATELEAMFADDQRDATAIDLKAWKNRPLLQRLRETLVIAWQKLL</sequence>
<dbReference type="GO" id="GO:0032049">
    <property type="term" value="P:cardiolipin biosynthetic process"/>
    <property type="evidence" value="ECO:0007669"/>
    <property type="project" value="UniProtKB-ARBA"/>
</dbReference>
<name>A0A6N6VHQ4_9HYPH</name>
<evidence type="ECO:0000256" key="3">
    <source>
        <dbReference type="ARBA" id="ARBA00018392"/>
    </source>
</evidence>
<comment type="subcellular location">
    <subcellularLocation>
        <location evidence="2">Secreted</location>
    </subcellularLocation>
</comment>
<proteinExistence type="predicted"/>
<dbReference type="PROSITE" id="PS50035">
    <property type="entry name" value="PLD"/>
    <property type="match status" value="1"/>
</dbReference>
<evidence type="ECO:0000256" key="5">
    <source>
        <dbReference type="ARBA" id="ARBA00029594"/>
    </source>
</evidence>
<reference evidence="7 8" key="1">
    <citation type="submission" date="2019-09" db="EMBL/GenBank/DDBJ databases">
        <title>Parvibaculum sedimenti sp. nov., isolated from sediment.</title>
        <authorList>
            <person name="Wang Y."/>
        </authorList>
    </citation>
    <scope>NUCLEOTIDE SEQUENCE [LARGE SCALE GENOMIC DNA]</scope>
    <source>
        <strain evidence="7 8">HXT-9</strain>
    </source>
</reference>
<dbReference type="GO" id="GO:0030572">
    <property type="term" value="F:phosphatidyltransferase activity"/>
    <property type="evidence" value="ECO:0007669"/>
    <property type="project" value="UniProtKB-ARBA"/>
</dbReference>
<dbReference type="PANTHER" id="PTHR21248:SF22">
    <property type="entry name" value="PHOSPHOLIPASE D"/>
    <property type="match status" value="1"/>
</dbReference>
<evidence type="ECO:0000259" key="6">
    <source>
        <dbReference type="PROSITE" id="PS50035"/>
    </source>
</evidence>
<keyword evidence="4" id="KW-0964">Secreted</keyword>
<dbReference type="PANTHER" id="PTHR21248">
    <property type="entry name" value="CARDIOLIPIN SYNTHASE"/>
    <property type="match status" value="1"/>
</dbReference>
<gene>
    <name evidence="7" type="ORF">F2P47_13140</name>
</gene>
<dbReference type="SMART" id="SM00155">
    <property type="entry name" value="PLDc"/>
    <property type="match status" value="1"/>
</dbReference>
<evidence type="ECO:0000256" key="4">
    <source>
        <dbReference type="ARBA" id="ARBA00022525"/>
    </source>
</evidence>
<feature type="domain" description="PLD phosphodiesterase" evidence="6">
    <location>
        <begin position="43"/>
        <end position="70"/>
    </location>
</feature>
<comment type="function">
    <text evidence="1">Could be a virulence factor.</text>
</comment>
<evidence type="ECO:0000313" key="7">
    <source>
        <dbReference type="EMBL" id="KAB7739253.1"/>
    </source>
</evidence>
<accession>A0A6N6VHQ4</accession>
<evidence type="ECO:0000313" key="8">
    <source>
        <dbReference type="Proteomes" id="UP000468901"/>
    </source>
</evidence>
<dbReference type="GO" id="GO:0005576">
    <property type="term" value="C:extracellular region"/>
    <property type="evidence" value="ECO:0007669"/>
    <property type="project" value="UniProtKB-SubCell"/>
</dbReference>
<comment type="caution">
    <text evidence="7">The sequence shown here is derived from an EMBL/GenBank/DDBJ whole genome shotgun (WGS) entry which is preliminary data.</text>
</comment>